<evidence type="ECO:0000259" key="6">
    <source>
        <dbReference type="SMART" id="SM00382"/>
    </source>
</evidence>
<feature type="compositionally biased region" description="Low complexity" evidence="5">
    <location>
        <begin position="84"/>
        <end position="96"/>
    </location>
</feature>
<dbReference type="InterPro" id="IPR015163">
    <property type="entry name" value="Cdc6_C"/>
</dbReference>
<dbReference type="CDD" id="cd00009">
    <property type="entry name" value="AAA"/>
    <property type="match status" value="1"/>
</dbReference>
<evidence type="ECO:0000313" key="8">
    <source>
        <dbReference type="EMBL" id="KAF9988415.1"/>
    </source>
</evidence>
<keyword evidence="2" id="KW-0132">Cell division</keyword>
<keyword evidence="3" id="KW-0235">DNA replication</keyword>
<dbReference type="SUPFAM" id="SSF52540">
    <property type="entry name" value="P-loop containing nucleoside triphosphate hydrolases"/>
    <property type="match status" value="1"/>
</dbReference>
<keyword evidence="4" id="KW-0131">Cell cycle</keyword>
<reference evidence="8" key="1">
    <citation type="journal article" date="2020" name="Fungal Divers.">
        <title>Resolving the Mortierellaceae phylogeny through synthesis of multi-gene phylogenetics and phylogenomics.</title>
        <authorList>
            <person name="Vandepol N."/>
            <person name="Liber J."/>
            <person name="Desiro A."/>
            <person name="Na H."/>
            <person name="Kennedy M."/>
            <person name="Barry K."/>
            <person name="Grigoriev I.V."/>
            <person name="Miller A.N."/>
            <person name="O'Donnell K."/>
            <person name="Stajich J.E."/>
            <person name="Bonito G."/>
        </authorList>
    </citation>
    <scope>NUCLEOTIDE SEQUENCE</scope>
    <source>
        <strain evidence="8">MES-2147</strain>
    </source>
</reference>
<feature type="compositionally biased region" description="Polar residues" evidence="5">
    <location>
        <begin position="218"/>
        <end position="241"/>
    </location>
</feature>
<evidence type="ECO:0000256" key="5">
    <source>
        <dbReference type="SAM" id="MobiDB-lite"/>
    </source>
</evidence>
<dbReference type="SMART" id="SM01074">
    <property type="entry name" value="Cdc6_C"/>
    <property type="match status" value="1"/>
</dbReference>
<comment type="similarity">
    <text evidence="1">Belongs to the CDC6/cdc18 family.</text>
</comment>
<comment type="caution">
    <text evidence="8">The sequence shown here is derived from an EMBL/GenBank/DDBJ whole genome shotgun (WGS) entry which is preliminary data.</text>
</comment>
<feature type="compositionally biased region" description="Polar residues" evidence="5">
    <location>
        <begin position="184"/>
        <end position="193"/>
    </location>
</feature>
<dbReference type="Proteomes" id="UP000749646">
    <property type="component" value="Unassembled WGS sequence"/>
</dbReference>
<dbReference type="Gene3D" id="1.10.8.60">
    <property type="match status" value="1"/>
</dbReference>
<evidence type="ECO:0000259" key="7">
    <source>
        <dbReference type="SMART" id="SM01074"/>
    </source>
</evidence>
<accession>A0A9P6MBP4</accession>
<dbReference type="GO" id="GO:0005634">
    <property type="term" value="C:nucleus"/>
    <property type="evidence" value="ECO:0007669"/>
    <property type="project" value="TreeGrafter"/>
</dbReference>
<dbReference type="Gene3D" id="3.40.50.300">
    <property type="entry name" value="P-loop containing nucleotide triphosphate hydrolases"/>
    <property type="match status" value="1"/>
</dbReference>
<dbReference type="InterPro" id="IPR050311">
    <property type="entry name" value="ORC1/CDC6"/>
</dbReference>
<dbReference type="Pfam" id="PF22606">
    <property type="entry name" value="Cdc6-ORC-like_ATPase_lid"/>
    <property type="match status" value="1"/>
</dbReference>
<dbReference type="PANTHER" id="PTHR10763">
    <property type="entry name" value="CELL DIVISION CONTROL PROTEIN 6-RELATED"/>
    <property type="match status" value="1"/>
</dbReference>
<dbReference type="AlphaFoldDB" id="A0A9P6MBP4"/>
<dbReference type="InterPro" id="IPR036390">
    <property type="entry name" value="WH_DNA-bd_sf"/>
</dbReference>
<dbReference type="Pfam" id="PF13401">
    <property type="entry name" value="AAA_22"/>
    <property type="match status" value="1"/>
</dbReference>
<dbReference type="InterPro" id="IPR054425">
    <property type="entry name" value="Cdc6_ORC1-like_ATPase_lid"/>
</dbReference>
<sequence length="806" mass="88948">MTNFLRKRALEFSDGEDENPEAWPTSPSKRRSGTASKNQFLRGTLKPIAPPNLSNHLDDDDIKPVLTMTRAKAKVPLETPCPSPTSDSPPVTMTTSLETITPPRTPPTRRSTRQQAVNSENILSVDTTLTAPKKSSGELPTPKTPTPKTPTRPLSSRSLETDPPKTPTRTLPSRSLDTDPPKTPTRTLSSRSLETVPPKTPTRTLSSRSLEADPPKTPTRTLSSRSLDSGTPKKSNQSTGLTPAMNKMMKPSKDVVNANAKGKKPIRETQNENATEDDSTKIQGYATPKRVQKTRSPLGLVEGSTATAPTTSASTGSTSPVSATLGYYQDAKSLFRRTTEPHRLVGRATEREVIQRFCEDHILTPKAGSLYISGQPGTGKSALLKEILRDMAPKMDEAEHEIKTVVVNCMTIKDPRFVYQKLLESLGYTSESKEKDSPLKALESVVLEPRKKTVIYVVVLDEIDQLLTKDQDVLYKMFEWCSIEDSKLTLFGIANALDMTDRFLPRLKARNCEPQLLNFNPYQVAEIRDIIMDRLFSLEDHVHAQGNNRTSNKDENAKTRVAPLMQRPAIELCARKVAAATGDLRKALDICRQAIEMVEAETKKKERQERQLGRMPRNYPLSEIWLTDLENQVAGGADTSIISHRHRSPPATDAPTTTTASEAVKLQDVPKVTVEHMKKALASAFGSPMVQKMKTLNLHQKIVLAVVATKTQSGKAADCEIGKVFDHYTMTCRTSNKIGAVNRGEYQDLINMLEANGLITLNKAKEERLRKIVLVPQESEVVEAIKGQELLDAILFKAGLLVGATV</sequence>
<name>A0A9P6MBP4_9FUNG</name>
<feature type="region of interest" description="Disordered" evidence="5">
    <location>
        <begin position="1"/>
        <end position="61"/>
    </location>
</feature>
<evidence type="ECO:0000256" key="3">
    <source>
        <dbReference type="ARBA" id="ARBA00022705"/>
    </source>
</evidence>
<organism evidence="8 9">
    <name type="scientific">Modicella reniformis</name>
    <dbReference type="NCBI Taxonomy" id="1440133"/>
    <lineage>
        <taxon>Eukaryota</taxon>
        <taxon>Fungi</taxon>
        <taxon>Fungi incertae sedis</taxon>
        <taxon>Mucoromycota</taxon>
        <taxon>Mortierellomycotina</taxon>
        <taxon>Mortierellomycetes</taxon>
        <taxon>Mortierellales</taxon>
        <taxon>Mortierellaceae</taxon>
        <taxon>Modicella</taxon>
    </lineage>
</organism>
<dbReference type="Pfam" id="PF09079">
    <property type="entry name" value="WHD_Cdc6"/>
    <property type="match status" value="1"/>
</dbReference>
<keyword evidence="9" id="KW-1185">Reference proteome</keyword>
<dbReference type="GO" id="GO:0033314">
    <property type="term" value="P:mitotic DNA replication checkpoint signaling"/>
    <property type="evidence" value="ECO:0007669"/>
    <property type="project" value="TreeGrafter"/>
</dbReference>
<feature type="region of interest" description="Disordered" evidence="5">
    <location>
        <begin position="300"/>
        <end position="320"/>
    </location>
</feature>
<evidence type="ECO:0000256" key="1">
    <source>
        <dbReference type="ARBA" id="ARBA00006184"/>
    </source>
</evidence>
<dbReference type="GO" id="GO:0051301">
    <property type="term" value="P:cell division"/>
    <property type="evidence" value="ECO:0007669"/>
    <property type="project" value="UniProtKB-KW"/>
</dbReference>
<dbReference type="SMART" id="SM00382">
    <property type="entry name" value="AAA"/>
    <property type="match status" value="1"/>
</dbReference>
<dbReference type="GO" id="GO:0016887">
    <property type="term" value="F:ATP hydrolysis activity"/>
    <property type="evidence" value="ECO:0007669"/>
    <property type="project" value="InterPro"/>
</dbReference>
<gene>
    <name evidence="8" type="primary">CDC6</name>
    <name evidence="8" type="ORF">BGZ65_004727</name>
</gene>
<dbReference type="SUPFAM" id="SSF46785">
    <property type="entry name" value="Winged helix' DNA-binding domain"/>
    <property type="match status" value="1"/>
</dbReference>
<dbReference type="EMBL" id="JAAAHW010003127">
    <property type="protein sequence ID" value="KAF9988415.1"/>
    <property type="molecule type" value="Genomic_DNA"/>
</dbReference>
<dbReference type="OrthoDB" id="1926878at2759"/>
<dbReference type="InterPro" id="IPR003593">
    <property type="entry name" value="AAA+_ATPase"/>
</dbReference>
<dbReference type="GO" id="GO:0003688">
    <property type="term" value="F:DNA replication origin binding"/>
    <property type="evidence" value="ECO:0007669"/>
    <property type="project" value="TreeGrafter"/>
</dbReference>
<evidence type="ECO:0000313" key="9">
    <source>
        <dbReference type="Proteomes" id="UP000749646"/>
    </source>
</evidence>
<feature type="region of interest" description="Disordered" evidence="5">
    <location>
        <begin position="73"/>
        <end position="283"/>
    </location>
</feature>
<feature type="domain" description="Cdc6 C-terminal" evidence="7">
    <location>
        <begin position="703"/>
        <end position="785"/>
    </location>
</feature>
<feature type="compositionally biased region" description="Low complexity" evidence="5">
    <location>
        <begin position="303"/>
        <end position="320"/>
    </location>
</feature>
<dbReference type="PANTHER" id="PTHR10763:SF26">
    <property type="entry name" value="CELL DIVISION CONTROL PROTEIN 6 HOMOLOG"/>
    <property type="match status" value="1"/>
</dbReference>
<dbReference type="InterPro" id="IPR049945">
    <property type="entry name" value="AAA_22"/>
</dbReference>
<dbReference type="GO" id="GO:0006270">
    <property type="term" value="P:DNA replication initiation"/>
    <property type="evidence" value="ECO:0007669"/>
    <property type="project" value="TreeGrafter"/>
</dbReference>
<feature type="compositionally biased region" description="Polar residues" evidence="5">
    <location>
        <begin position="114"/>
        <end position="130"/>
    </location>
</feature>
<dbReference type="FunFam" id="3.40.50.300:FF:000547">
    <property type="entry name" value="Cell division control protein"/>
    <property type="match status" value="1"/>
</dbReference>
<feature type="domain" description="AAA+ ATPase" evidence="6">
    <location>
        <begin position="366"/>
        <end position="513"/>
    </location>
</feature>
<evidence type="ECO:0000256" key="2">
    <source>
        <dbReference type="ARBA" id="ARBA00022618"/>
    </source>
</evidence>
<protein>
    <submittedName>
        <fullName evidence="8">AAA ATPase</fullName>
    </submittedName>
</protein>
<dbReference type="InterPro" id="IPR027417">
    <property type="entry name" value="P-loop_NTPase"/>
</dbReference>
<dbReference type="InterPro" id="IPR036388">
    <property type="entry name" value="WH-like_DNA-bd_sf"/>
</dbReference>
<evidence type="ECO:0000256" key="4">
    <source>
        <dbReference type="ARBA" id="ARBA00023306"/>
    </source>
</evidence>
<proteinExistence type="inferred from homology"/>
<dbReference type="Gene3D" id="1.10.10.10">
    <property type="entry name" value="Winged helix-like DNA-binding domain superfamily/Winged helix DNA-binding domain"/>
    <property type="match status" value="1"/>
</dbReference>